<protein>
    <submittedName>
        <fullName evidence="1">Uncharacterized protein</fullName>
    </submittedName>
</protein>
<dbReference type="Pfam" id="PF21790">
    <property type="entry name" value="OGG"/>
    <property type="match status" value="1"/>
</dbReference>
<comment type="caution">
    <text evidence="1">The sequence shown here is derived from an EMBL/GenBank/DDBJ whole genome shotgun (WGS) entry which is preliminary data.</text>
</comment>
<dbReference type="InterPro" id="IPR048868">
    <property type="entry name" value="OGG-like_put"/>
</dbReference>
<keyword evidence="2" id="KW-1185">Reference proteome</keyword>
<gene>
    <name evidence="1" type="ORF">GCM10023352_18240</name>
</gene>
<dbReference type="Proteomes" id="UP001500187">
    <property type="component" value="Unassembled WGS sequence"/>
</dbReference>
<organism evidence="1 2">
    <name type="scientific">Rothia endophytica</name>
    <dbReference type="NCBI Taxonomy" id="1324766"/>
    <lineage>
        <taxon>Bacteria</taxon>
        <taxon>Bacillati</taxon>
        <taxon>Actinomycetota</taxon>
        <taxon>Actinomycetes</taxon>
        <taxon>Micrococcales</taxon>
        <taxon>Micrococcaceae</taxon>
        <taxon>Rothia</taxon>
    </lineage>
</organism>
<proteinExistence type="predicted"/>
<evidence type="ECO:0000313" key="1">
    <source>
        <dbReference type="EMBL" id="GAA4798775.1"/>
    </source>
</evidence>
<name>A0ABP9BSY6_9MICC</name>
<reference evidence="2" key="1">
    <citation type="journal article" date="2019" name="Int. J. Syst. Evol. Microbiol.">
        <title>The Global Catalogue of Microorganisms (GCM) 10K type strain sequencing project: providing services to taxonomists for standard genome sequencing and annotation.</title>
        <authorList>
            <consortium name="The Broad Institute Genomics Platform"/>
            <consortium name="The Broad Institute Genome Sequencing Center for Infectious Disease"/>
            <person name="Wu L."/>
            <person name="Ma J."/>
        </authorList>
    </citation>
    <scope>NUCLEOTIDE SEQUENCE [LARGE SCALE GENOMIC DNA]</scope>
    <source>
        <strain evidence="2">JCM 18541</strain>
    </source>
</reference>
<evidence type="ECO:0000313" key="2">
    <source>
        <dbReference type="Proteomes" id="UP001500187"/>
    </source>
</evidence>
<dbReference type="EMBL" id="BAABKP010000004">
    <property type="protein sequence ID" value="GAA4798775.1"/>
    <property type="molecule type" value="Genomic_DNA"/>
</dbReference>
<dbReference type="RefSeq" id="WP_345446715.1">
    <property type="nucleotide sequence ID" value="NZ_BAABKP010000004.1"/>
</dbReference>
<accession>A0ABP9BSY6</accession>
<sequence length="57" mass="6663">MRHLILDKKVADSIGWSAKARWSPSEYGKYLELINDAMEHLPEAERSDCLEMRLFNP</sequence>